<name>A0ABV6G4K9_9GAMM</name>
<keyword evidence="2" id="KW-1185">Reference proteome</keyword>
<accession>A0ABV6G4K9</accession>
<sequence length="324" mass="36117">MIELMMKSKIASSYIFITDYNKGLAAINLNDGSMAWEGKAEKGTYPLKIDPDKKTLHTFPTKSNSYQEYDFRGNLIRSIDISSFSRNRVGYKSKIIITQNYVMVSTGNPENVVRIDRYRGGVSRAPSRRHFGSNNYYGLAESEGDGYFSAYYSGGRRVVIYETYTSGASSAIGYVDRINRVDDICTLGEIIYVVGPSGDGTYSRITCLSLSGSFKKSYNLPYLIYKIIPSSKLGGVICIGRGSVYVATGSQSGVAVKNLLPNSNAAVFTWGAYNTKNDQLLINNRKVGERDKFKVYNIYNRNIEHSSDISVGFDTNIKFFEVIE</sequence>
<evidence type="ECO:0000313" key="2">
    <source>
        <dbReference type="Proteomes" id="UP001589814"/>
    </source>
</evidence>
<dbReference type="SUPFAM" id="SSF50969">
    <property type="entry name" value="YVTN repeat-like/Quinoprotein amine dehydrogenase"/>
    <property type="match status" value="1"/>
</dbReference>
<proteinExistence type="predicted"/>
<evidence type="ECO:0000313" key="1">
    <source>
        <dbReference type="EMBL" id="MFC0268580.1"/>
    </source>
</evidence>
<comment type="caution">
    <text evidence="1">The sequence shown here is derived from an EMBL/GenBank/DDBJ whole genome shotgun (WGS) entry which is preliminary data.</text>
</comment>
<gene>
    <name evidence="1" type="ORF">ACFFHW_11415</name>
</gene>
<dbReference type="EMBL" id="JBHLVX010000043">
    <property type="protein sequence ID" value="MFC0268580.1"/>
    <property type="molecule type" value="Genomic_DNA"/>
</dbReference>
<dbReference type="InterPro" id="IPR011044">
    <property type="entry name" value="Quino_amine_DH_bsu"/>
</dbReference>
<protein>
    <submittedName>
        <fullName evidence="1">Uncharacterized protein</fullName>
    </submittedName>
</protein>
<organism evidence="1 2">
    <name type="scientific">Kushneria aurantia</name>
    <dbReference type="NCBI Taxonomy" id="504092"/>
    <lineage>
        <taxon>Bacteria</taxon>
        <taxon>Pseudomonadati</taxon>
        <taxon>Pseudomonadota</taxon>
        <taxon>Gammaproteobacteria</taxon>
        <taxon>Oceanospirillales</taxon>
        <taxon>Halomonadaceae</taxon>
        <taxon>Kushneria</taxon>
    </lineage>
</organism>
<dbReference type="RefSeq" id="WP_156826659.1">
    <property type="nucleotide sequence ID" value="NZ_JBHLVX010000043.1"/>
</dbReference>
<reference evidence="1 2" key="1">
    <citation type="submission" date="2024-09" db="EMBL/GenBank/DDBJ databases">
        <authorList>
            <person name="Sun Q."/>
            <person name="Mori K."/>
        </authorList>
    </citation>
    <scope>NUCLEOTIDE SEQUENCE [LARGE SCALE GENOMIC DNA]</scope>
    <source>
        <strain evidence="1 2">CCM 7415</strain>
    </source>
</reference>
<dbReference type="Proteomes" id="UP001589814">
    <property type="component" value="Unassembled WGS sequence"/>
</dbReference>